<gene>
    <name evidence="13" type="primary">atp6</name>
</gene>
<dbReference type="PRINTS" id="PR00123">
    <property type="entry name" value="ATPASEA"/>
</dbReference>
<evidence type="ECO:0000256" key="7">
    <source>
        <dbReference type="ARBA" id="ARBA00022989"/>
    </source>
</evidence>
<feature type="transmembrane region" description="Helical" evidence="12">
    <location>
        <begin position="194"/>
        <end position="217"/>
    </location>
</feature>
<feature type="transmembrane region" description="Helical" evidence="12">
    <location>
        <begin position="20"/>
        <end position="38"/>
    </location>
</feature>
<evidence type="ECO:0000256" key="3">
    <source>
        <dbReference type="ARBA" id="ARBA00022448"/>
    </source>
</evidence>
<keyword evidence="4" id="KW-0138">CF(0)</keyword>
<feature type="transmembrane region" description="Helical" evidence="12">
    <location>
        <begin position="97"/>
        <end position="117"/>
    </location>
</feature>
<feature type="transmembrane region" description="Helical" evidence="12">
    <location>
        <begin position="124"/>
        <end position="143"/>
    </location>
</feature>
<evidence type="ECO:0000256" key="4">
    <source>
        <dbReference type="ARBA" id="ARBA00022547"/>
    </source>
</evidence>
<evidence type="ECO:0000256" key="2">
    <source>
        <dbReference type="ARBA" id="ARBA00006810"/>
    </source>
</evidence>
<dbReference type="EMBL" id="MH592139">
    <property type="protein sequence ID" value="AXI98731.1"/>
    <property type="molecule type" value="Genomic_DNA"/>
</dbReference>
<evidence type="ECO:0000256" key="10">
    <source>
        <dbReference type="ARBA" id="ARBA00023310"/>
    </source>
</evidence>
<protein>
    <recommendedName>
        <fullName evidence="11">ATP synthase subunit a</fullName>
    </recommendedName>
</protein>
<dbReference type="PANTHER" id="PTHR11410">
    <property type="entry name" value="ATP SYNTHASE SUBUNIT A"/>
    <property type="match status" value="1"/>
</dbReference>
<keyword evidence="10" id="KW-0066">ATP synthesis</keyword>
<evidence type="ECO:0000256" key="9">
    <source>
        <dbReference type="ARBA" id="ARBA00023136"/>
    </source>
</evidence>
<keyword evidence="6" id="KW-0375">Hydrogen ion transport</keyword>
<dbReference type="CDD" id="cd00310">
    <property type="entry name" value="ATP-synt_Fo_a_6"/>
    <property type="match status" value="1"/>
</dbReference>
<dbReference type="GO" id="GO:0045259">
    <property type="term" value="C:proton-transporting ATP synthase complex"/>
    <property type="evidence" value="ECO:0007669"/>
    <property type="project" value="UniProtKB-KW"/>
</dbReference>
<evidence type="ECO:0000256" key="11">
    <source>
        <dbReference type="RuleBase" id="RU004450"/>
    </source>
</evidence>
<evidence type="ECO:0000256" key="8">
    <source>
        <dbReference type="ARBA" id="ARBA00023065"/>
    </source>
</evidence>
<dbReference type="AlphaFoldDB" id="A0A345UE45"/>
<evidence type="ECO:0000313" key="13">
    <source>
        <dbReference type="EMBL" id="AXI98731.1"/>
    </source>
</evidence>
<reference evidence="13" key="1">
    <citation type="journal article" date="2018" name="Mol. Phylogenet. Evol.">
        <title>Species delimitation and mitogenome phylogenetics in the subterranean genus Pseudoniphargus (Crustacea: Amphipoda).</title>
        <authorList>
            <person name="Stokkan M."/>
            <person name="Jurado-Rivera J.A."/>
            <person name="Oromi P."/>
            <person name="Juan C."/>
            <person name="Jaume D."/>
            <person name="Pons J."/>
        </authorList>
    </citation>
    <scope>NUCLEOTIDE SEQUENCE</scope>
</reference>
<evidence type="ECO:0000256" key="6">
    <source>
        <dbReference type="ARBA" id="ARBA00022781"/>
    </source>
</evidence>
<comment type="similarity">
    <text evidence="2">Belongs to the ATPase A chain family.</text>
</comment>
<dbReference type="PROSITE" id="PS00449">
    <property type="entry name" value="ATPASE_A"/>
    <property type="match status" value="1"/>
</dbReference>
<evidence type="ECO:0000256" key="12">
    <source>
        <dbReference type="SAM" id="Phobius"/>
    </source>
</evidence>
<dbReference type="Pfam" id="PF00119">
    <property type="entry name" value="ATP-synt_A"/>
    <property type="match status" value="1"/>
</dbReference>
<dbReference type="InterPro" id="IPR035908">
    <property type="entry name" value="F0_ATP_A_sf"/>
</dbReference>
<keyword evidence="9 12" id="KW-0472">Membrane</keyword>
<dbReference type="GO" id="GO:0005743">
    <property type="term" value="C:mitochondrial inner membrane"/>
    <property type="evidence" value="ECO:0007669"/>
    <property type="project" value="UniProtKB-SubCell"/>
</dbReference>
<dbReference type="InterPro" id="IPR045083">
    <property type="entry name" value="ATP_synth_F0_asu_bact/mt"/>
</dbReference>
<keyword evidence="7 12" id="KW-1133">Transmembrane helix</keyword>
<keyword evidence="3" id="KW-0813">Transport</keyword>
<evidence type="ECO:0000256" key="5">
    <source>
        <dbReference type="ARBA" id="ARBA00022692"/>
    </source>
</evidence>
<accession>A0A345UE45</accession>
<geneLocation type="mitochondrion" evidence="13"/>
<keyword evidence="8" id="KW-0406">Ion transport</keyword>
<comment type="subcellular location">
    <subcellularLocation>
        <location evidence="1">Membrane</location>
        <topology evidence="1">Multi-pass membrane protein</topology>
    </subcellularLocation>
    <subcellularLocation>
        <location evidence="11">Mitochondrion inner membrane</location>
        <topology evidence="11">Multi-pass membrane protein</topology>
    </subcellularLocation>
</comment>
<feature type="transmembrane region" description="Helical" evidence="12">
    <location>
        <begin position="155"/>
        <end position="173"/>
    </location>
</feature>
<sequence length="223" mass="24909">MMTNLFSIFDPSTKPLFLSNWTSILIIICILPMSYWLFAQRSKQLFLSVFYYLTAEFSPMTKKSPYVLIIPTALFIFISLSNLAGLLPYVFTPSSHLMFTLPLALSLWSAMYLYSWLNNYLNTLVHLIPQGTPILLSPFMVIIETVSAVIRPGTLAVRLAANMISGHLLLVLLSSSFIYSDTMALPALFITQSLLSLLELAVAVIQAYVFGILVTLYSSEAVN</sequence>
<evidence type="ECO:0000256" key="1">
    <source>
        <dbReference type="ARBA" id="ARBA00004141"/>
    </source>
</evidence>
<organism evidence="13">
    <name type="scientific">Pseudoniphargus sp. 1-Basque</name>
    <dbReference type="NCBI Taxonomy" id="2212664"/>
    <lineage>
        <taxon>Eukaryota</taxon>
        <taxon>Metazoa</taxon>
        <taxon>Ecdysozoa</taxon>
        <taxon>Arthropoda</taxon>
        <taxon>Crustacea</taxon>
        <taxon>Multicrustacea</taxon>
        <taxon>Malacostraca</taxon>
        <taxon>Eumalacostraca</taxon>
        <taxon>Peracarida</taxon>
        <taxon>Amphipoda</taxon>
        <taxon>Senticaudata</taxon>
        <taxon>Gammarida</taxon>
        <taxon>Crangonyctidira</taxon>
        <taxon>Allocrangonyctoidea</taxon>
        <taxon>Allocrangonyctidae</taxon>
        <taxon>Pseudoniphargus</taxon>
    </lineage>
</organism>
<dbReference type="InterPro" id="IPR023011">
    <property type="entry name" value="ATP_synth_F0_asu_AS"/>
</dbReference>
<dbReference type="SUPFAM" id="SSF81336">
    <property type="entry name" value="F1F0 ATP synthase subunit A"/>
    <property type="match status" value="1"/>
</dbReference>
<dbReference type="Gene3D" id="1.20.120.220">
    <property type="entry name" value="ATP synthase, F0 complex, subunit A"/>
    <property type="match status" value="1"/>
</dbReference>
<keyword evidence="5 12" id="KW-0812">Transmembrane</keyword>
<dbReference type="PANTHER" id="PTHR11410:SF0">
    <property type="entry name" value="ATP SYNTHASE SUBUNIT A"/>
    <property type="match status" value="1"/>
</dbReference>
<name>A0A345UE45_9CRUS</name>
<proteinExistence type="inferred from homology"/>
<dbReference type="GO" id="GO:0046933">
    <property type="term" value="F:proton-transporting ATP synthase activity, rotational mechanism"/>
    <property type="evidence" value="ECO:0007669"/>
    <property type="project" value="TreeGrafter"/>
</dbReference>
<dbReference type="NCBIfam" id="TIGR01131">
    <property type="entry name" value="ATP_synt_6_or_A"/>
    <property type="match status" value="1"/>
</dbReference>
<dbReference type="InterPro" id="IPR000568">
    <property type="entry name" value="ATP_synth_F0_asu"/>
</dbReference>
<keyword evidence="13" id="KW-0496">Mitochondrion</keyword>
<feature type="transmembrane region" description="Helical" evidence="12">
    <location>
        <begin position="66"/>
        <end position="91"/>
    </location>
</feature>